<protein>
    <submittedName>
        <fullName evidence="1">Uncharacterized protein</fullName>
    </submittedName>
</protein>
<organism evidence="1 2">
    <name type="scientific">Mycena sanguinolenta</name>
    <dbReference type="NCBI Taxonomy" id="230812"/>
    <lineage>
        <taxon>Eukaryota</taxon>
        <taxon>Fungi</taxon>
        <taxon>Dikarya</taxon>
        <taxon>Basidiomycota</taxon>
        <taxon>Agaricomycotina</taxon>
        <taxon>Agaricomycetes</taxon>
        <taxon>Agaricomycetidae</taxon>
        <taxon>Agaricales</taxon>
        <taxon>Marasmiineae</taxon>
        <taxon>Mycenaceae</taxon>
        <taxon>Mycena</taxon>
    </lineage>
</organism>
<accession>A0A8H6YX42</accession>
<comment type="caution">
    <text evidence="1">The sequence shown here is derived from an EMBL/GenBank/DDBJ whole genome shotgun (WGS) entry which is preliminary data.</text>
</comment>
<dbReference type="EMBL" id="JACAZH010000006">
    <property type="protein sequence ID" value="KAF7366319.1"/>
    <property type="molecule type" value="Genomic_DNA"/>
</dbReference>
<evidence type="ECO:0000313" key="2">
    <source>
        <dbReference type="Proteomes" id="UP000623467"/>
    </source>
</evidence>
<proteinExistence type="predicted"/>
<gene>
    <name evidence="1" type="ORF">MSAN_00888100</name>
</gene>
<dbReference type="Proteomes" id="UP000623467">
    <property type="component" value="Unassembled WGS sequence"/>
</dbReference>
<keyword evidence="2" id="KW-1185">Reference proteome</keyword>
<dbReference type="InterPro" id="IPR032675">
    <property type="entry name" value="LRR_dom_sf"/>
</dbReference>
<dbReference type="SUPFAM" id="SSF52047">
    <property type="entry name" value="RNI-like"/>
    <property type="match status" value="1"/>
</dbReference>
<reference evidence="1" key="1">
    <citation type="submission" date="2020-05" db="EMBL/GenBank/DDBJ databases">
        <title>Mycena genomes resolve the evolution of fungal bioluminescence.</title>
        <authorList>
            <person name="Tsai I.J."/>
        </authorList>
    </citation>
    <scope>NUCLEOTIDE SEQUENCE</scope>
    <source>
        <strain evidence="1">160909Yilan</strain>
    </source>
</reference>
<name>A0A8H6YX42_9AGAR</name>
<dbReference type="Gene3D" id="3.80.10.10">
    <property type="entry name" value="Ribonuclease Inhibitor"/>
    <property type="match status" value="1"/>
</dbReference>
<evidence type="ECO:0000313" key="1">
    <source>
        <dbReference type="EMBL" id="KAF7366319.1"/>
    </source>
</evidence>
<sequence length="278" mass="31361">MAESEPRLPLDLERHIFEIAGNSHFKSIPTYTLVAWRVKIWLEPILYRVMVSGDPLPGHASFAADRFSWAVQSQASSQHVTNLLISTCDGIPGKYIERLLTRCSSIQNLALILLGRQASLLPSLSAMPLRRLSIELAHLFPSAGIHFTHPLFSHITHLQLRDRLVDAQWDEWRGLASMPNLTHLASLMSKSPPIFEGALDTCPRLQVLIFLYVEANPEIGLESLAPDTRFVCMPAPSYYTDWQNGARGGDDFWVRAEKFIAQRNCGEIDRETFVLLKD</sequence>
<dbReference type="AlphaFoldDB" id="A0A8H6YX42"/>
<dbReference type="OrthoDB" id="3061721at2759"/>